<dbReference type="RefSeq" id="WP_200609938.1">
    <property type="nucleotide sequence ID" value="NZ_JAEHHL010000006.1"/>
</dbReference>
<reference evidence="1" key="1">
    <citation type="submission" date="2020-12" db="EMBL/GenBank/DDBJ databases">
        <title>Bacterial taxonomy.</title>
        <authorList>
            <person name="Pan X."/>
        </authorList>
    </citation>
    <scope>NUCLEOTIDE SEQUENCE</scope>
    <source>
        <strain evidence="1">M0105</strain>
    </source>
</reference>
<dbReference type="GO" id="GO:0008168">
    <property type="term" value="F:methyltransferase activity"/>
    <property type="evidence" value="ECO:0007669"/>
    <property type="project" value="UniProtKB-KW"/>
</dbReference>
<keyword evidence="1" id="KW-0808">Transferase</keyword>
<evidence type="ECO:0000313" key="2">
    <source>
        <dbReference type="Proteomes" id="UP000655420"/>
    </source>
</evidence>
<name>A0A8J7M7P9_9RHOB</name>
<keyword evidence="2" id="KW-1185">Reference proteome</keyword>
<sequence length="284" mass="31381">MLSQNLRNAIKTSLPFLVPIVRSGRERILVPAAQARIGMKERKLRKALLSRILQPSYPFSALRLHGDSEGSDAARGLYAAFVASLARPSQLTEGVAQIKGMSGLAYRSFLNSLVGRLNVARYLEIGSWHGSTVISALTNNECEAVCVDNWSEFGGSANEFRENLRAFKLTGRVRLIESDFRQVNFADLGTFDLFLFDGPHSESDHYDGIVLPQPALSRDHILLVDDWNWASVRLGTLRALSTLGAEVEFAIELRTTDDNTHAHRSASESAWHNGLFAAVIRKAS</sequence>
<dbReference type="EMBL" id="JAEHHL010000006">
    <property type="protein sequence ID" value="MBK0399745.1"/>
    <property type="molecule type" value="Genomic_DNA"/>
</dbReference>
<dbReference type="SUPFAM" id="SSF53335">
    <property type="entry name" value="S-adenosyl-L-methionine-dependent methyltransferases"/>
    <property type="match status" value="1"/>
</dbReference>
<gene>
    <name evidence="1" type="ORF">H0I76_11135</name>
</gene>
<organism evidence="1 2">
    <name type="scientific">Thermohalobaculum xanthum</name>
    <dbReference type="NCBI Taxonomy" id="2753746"/>
    <lineage>
        <taxon>Bacteria</taxon>
        <taxon>Pseudomonadati</taxon>
        <taxon>Pseudomonadota</taxon>
        <taxon>Alphaproteobacteria</taxon>
        <taxon>Rhodobacterales</taxon>
        <taxon>Paracoccaceae</taxon>
        <taxon>Thermohalobaculum</taxon>
    </lineage>
</organism>
<dbReference type="Proteomes" id="UP000655420">
    <property type="component" value="Unassembled WGS sequence"/>
</dbReference>
<accession>A0A8J7M7P9</accession>
<dbReference type="GO" id="GO:0032259">
    <property type="term" value="P:methylation"/>
    <property type="evidence" value="ECO:0007669"/>
    <property type="project" value="UniProtKB-KW"/>
</dbReference>
<dbReference type="AlphaFoldDB" id="A0A8J7M7P9"/>
<protein>
    <submittedName>
        <fullName evidence="1">Class I SAM-dependent methyltransferase</fullName>
    </submittedName>
</protein>
<dbReference type="InterPro" id="IPR029063">
    <property type="entry name" value="SAM-dependent_MTases_sf"/>
</dbReference>
<proteinExistence type="predicted"/>
<dbReference type="Gene3D" id="3.40.50.150">
    <property type="entry name" value="Vaccinia Virus protein VP39"/>
    <property type="match status" value="1"/>
</dbReference>
<dbReference type="Pfam" id="PF13578">
    <property type="entry name" value="Methyltransf_24"/>
    <property type="match status" value="1"/>
</dbReference>
<keyword evidence="1" id="KW-0489">Methyltransferase</keyword>
<evidence type="ECO:0000313" key="1">
    <source>
        <dbReference type="EMBL" id="MBK0399745.1"/>
    </source>
</evidence>
<comment type="caution">
    <text evidence="1">The sequence shown here is derived from an EMBL/GenBank/DDBJ whole genome shotgun (WGS) entry which is preliminary data.</text>
</comment>